<dbReference type="InterPro" id="IPR006015">
    <property type="entry name" value="Universal_stress_UspA"/>
</dbReference>
<protein>
    <submittedName>
        <fullName evidence="3">Universal stress protein UspA</fullName>
    </submittedName>
</protein>
<keyword evidence="4" id="KW-1185">Reference proteome</keyword>
<reference evidence="3 4" key="1">
    <citation type="submission" date="2015-08" db="EMBL/GenBank/DDBJ databases">
        <authorList>
            <person name="Babu N.S."/>
            <person name="Beckwith C.J."/>
            <person name="Beseler K.G."/>
            <person name="Brison A."/>
            <person name="Carone J.V."/>
            <person name="Caskin T.P."/>
            <person name="Diamond M."/>
            <person name="Durham M.E."/>
            <person name="Foxe J.M."/>
            <person name="Go M."/>
            <person name="Henderson B.A."/>
            <person name="Jones I.B."/>
            <person name="McGettigan J.A."/>
            <person name="Micheletti S.J."/>
            <person name="Nasrallah M.E."/>
            <person name="Ortiz D."/>
            <person name="Piller C.R."/>
            <person name="Privatt S.R."/>
            <person name="Schneider S.L."/>
            <person name="Sharp S."/>
            <person name="Smith T.C."/>
            <person name="Stanton J.D."/>
            <person name="Ullery H.E."/>
            <person name="Wilson R.J."/>
            <person name="Serrano M.G."/>
            <person name="Buck G."/>
            <person name="Lee V."/>
            <person name="Wang Y."/>
            <person name="Carvalho R."/>
            <person name="Voegtly L."/>
            <person name="Shi R."/>
            <person name="Duckworth R."/>
            <person name="Johnson A."/>
            <person name="Loviza R."/>
            <person name="Walstead R."/>
            <person name="Shah Z."/>
            <person name="Kiflezghi M."/>
            <person name="Wade K."/>
            <person name="Ball S.L."/>
            <person name="Bradley K.W."/>
            <person name="Asai D.J."/>
            <person name="Bowman C.A."/>
            <person name="Russell D.A."/>
            <person name="Pope W.H."/>
            <person name="Jacobs-Sera D."/>
            <person name="Hendrix R.W."/>
            <person name="Hatfull G.F."/>
        </authorList>
    </citation>
    <scope>NUCLEOTIDE SEQUENCE [LARGE SCALE GENOMIC DNA]</scope>
    <source>
        <strain evidence="3 4">DSM 27648</strain>
    </source>
</reference>
<evidence type="ECO:0000313" key="3">
    <source>
        <dbReference type="EMBL" id="AKV04540.1"/>
    </source>
</evidence>
<dbReference type="PANTHER" id="PTHR46268:SF6">
    <property type="entry name" value="UNIVERSAL STRESS PROTEIN UP12"/>
    <property type="match status" value="1"/>
</dbReference>
<dbReference type="Pfam" id="PF00582">
    <property type="entry name" value="Usp"/>
    <property type="match status" value="1"/>
</dbReference>
<dbReference type="RefSeq" id="WP_169928671.1">
    <property type="nucleotide sequence ID" value="NZ_CP012333.1"/>
</dbReference>
<dbReference type="AlphaFoldDB" id="A0A0K1QGH7"/>
<comment type="similarity">
    <text evidence="1">Belongs to the universal stress protein A family.</text>
</comment>
<evidence type="ECO:0000313" key="4">
    <source>
        <dbReference type="Proteomes" id="UP000064967"/>
    </source>
</evidence>
<dbReference type="KEGG" id="llu:AKJ09_11203"/>
<feature type="domain" description="UspA" evidence="2">
    <location>
        <begin position="5"/>
        <end position="144"/>
    </location>
</feature>
<dbReference type="InterPro" id="IPR006016">
    <property type="entry name" value="UspA"/>
</dbReference>
<dbReference type="STRING" id="1391654.AKJ09_11203"/>
<dbReference type="Proteomes" id="UP000064967">
    <property type="component" value="Chromosome"/>
</dbReference>
<sequence length="148" mass="15423">MSLPKTLLVPTDFGEGSEAAIAYATELARALDAELILLHAFEIPMVGFPDGTLVATAELAARVLQGAQAGLDEAVRSHQTLGVPVRGIVKQGETWRTIIDTAAEVGAGMIVMGTHGRRGLPRALLGSVAEKVVRTSPCPVLTVHPGHA</sequence>
<proteinExistence type="inferred from homology"/>
<dbReference type="CDD" id="cd00293">
    <property type="entry name" value="USP-like"/>
    <property type="match status" value="1"/>
</dbReference>
<dbReference type="Gene3D" id="3.40.50.620">
    <property type="entry name" value="HUPs"/>
    <property type="match status" value="1"/>
</dbReference>
<dbReference type="PRINTS" id="PR01438">
    <property type="entry name" value="UNVRSLSTRESS"/>
</dbReference>
<evidence type="ECO:0000256" key="1">
    <source>
        <dbReference type="ARBA" id="ARBA00008791"/>
    </source>
</evidence>
<dbReference type="EMBL" id="CP012333">
    <property type="protein sequence ID" value="AKV04540.1"/>
    <property type="molecule type" value="Genomic_DNA"/>
</dbReference>
<gene>
    <name evidence="3" type="ORF">AKJ09_11203</name>
</gene>
<dbReference type="InterPro" id="IPR014729">
    <property type="entry name" value="Rossmann-like_a/b/a_fold"/>
</dbReference>
<organism evidence="3 4">
    <name type="scientific">Labilithrix luteola</name>
    <dbReference type="NCBI Taxonomy" id="1391654"/>
    <lineage>
        <taxon>Bacteria</taxon>
        <taxon>Pseudomonadati</taxon>
        <taxon>Myxococcota</taxon>
        <taxon>Polyangia</taxon>
        <taxon>Polyangiales</taxon>
        <taxon>Labilitrichaceae</taxon>
        <taxon>Labilithrix</taxon>
    </lineage>
</organism>
<accession>A0A0K1QGH7</accession>
<evidence type="ECO:0000259" key="2">
    <source>
        <dbReference type="Pfam" id="PF00582"/>
    </source>
</evidence>
<dbReference type="PANTHER" id="PTHR46268">
    <property type="entry name" value="STRESS RESPONSE PROTEIN NHAX"/>
    <property type="match status" value="1"/>
</dbReference>
<dbReference type="SUPFAM" id="SSF52402">
    <property type="entry name" value="Adenine nucleotide alpha hydrolases-like"/>
    <property type="match status" value="1"/>
</dbReference>
<name>A0A0K1QGH7_9BACT</name>